<dbReference type="KEGG" id="serj:SGUI_0779"/>
<dbReference type="Gene3D" id="3.30.300.30">
    <property type="match status" value="1"/>
</dbReference>
<dbReference type="Proteomes" id="UP000092482">
    <property type="component" value="Chromosome"/>
</dbReference>
<evidence type="ECO:0000256" key="4">
    <source>
        <dbReference type="ARBA" id="ARBA00023098"/>
    </source>
</evidence>
<evidence type="ECO:0000256" key="1">
    <source>
        <dbReference type="ARBA" id="ARBA00006432"/>
    </source>
</evidence>
<dbReference type="InterPro" id="IPR025110">
    <property type="entry name" value="AMP-bd_C"/>
</dbReference>
<evidence type="ECO:0000313" key="7">
    <source>
        <dbReference type="Proteomes" id="UP000092482"/>
    </source>
</evidence>
<dbReference type="InterPro" id="IPR042099">
    <property type="entry name" value="ANL_N_sf"/>
</dbReference>
<dbReference type="SUPFAM" id="SSF56801">
    <property type="entry name" value="Acetyl-CoA synthetase-like"/>
    <property type="match status" value="1"/>
</dbReference>
<dbReference type="EC" id="6.2.1.26" evidence="6"/>
<keyword evidence="7" id="KW-1185">Reference proteome</keyword>
<dbReference type="Gene3D" id="3.40.50.12780">
    <property type="entry name" value="N-terminal domain of ligase-like"/>
    <property type="match status" value="1"/>
</dbReference>
<dbReference type="PANTHER" id="PTHR43859:SF4">
    <property type="entry name" value="BUTANOATE--COA LIGASE AAE1-RELATED"/>
    <property type="match status" value="1"/>
</dbReference>
<name>A0A1B1N9W7_9MICO</name>
<sequence>MPVGEVGEIVYRGPTVMQGYWNKPEETAAAFHGGWFHSGGLVRQDEEGFVWVVDRAKDMIISGGENVYCAEVENAIASHPAVMEVAVFGRPDERWGEVPVAVVSLRPGAERLDLGQLQEFLRGSLAGFKHPRDLTVNEALPRNAGGKIVKGRLRASDAQAAPAPAEAPGPA</sequence>
<accession>A0A1B1N9W7</accession>
<dbReference type="GO" id="GO:0008756">
    <property type="term" value="F:o-succinylbenzoate-CoA ligase activity"/>
    <property type="evidence" value="ECO:0007669"/>
    <property type="project" value="UniProtKB-EC"/>
</dbReference>
<dbReference type="EMBL" id="CP014989">
    <property type="protein sequence ID" value="ANS78175.1"/>
    <property type="molecule type" value="Genomic_DNA"/>
</dbReference>
<keyword evidence="4" id="KW-0443">Lipid metabolism</keyword>
<comment type="similarity">
    <text evidence="1">Belongs to the ATP-dependent AMP-binding enzyme family.</text>
</comment>
<dbReference type="FunFam" id="3.30.300.30:FF:000008">
    <property type="entry name" value="2,3-dihydroxybenzoate-AMP ligase"/>
    <property type="match status" value="1"/>
</dbReference>
<protein>
    <submittedName>
        <fullName evidence="6">O-succinylbenzoic acid--CoA ligase</fullName>
        <ecNumber evidence="6">6.2.1.26</ecNumber>
    </submittedName>
</protein>
<dbReference type="GO" id="GO:0006631">
    <property type="term" value="P:fatty acid metabolic process"/>
    <property type="evidence" value="ECO:0007669"/>
    <property type="project" value="UniProtKB-KW"/>
</dbReference>
<evidence type="ECO:0000259" key="5">
    <source>
        <dbReference type="Pfam" id="PF13193"/>
    </source>
</evidence>
<proteinExistence type="inferred from homology"/>
<dbReference type="PANTHER" id="PTHR43859">
    <property type="entry name" value="ACYL-ACTIVATING ENZYME"/>
    <property type="match status" value="1"/>
</dbReference>
<evidence type="ECO:0000256" key="3">
    <source>
        <dbReference type="ARBA" id="ARBA00022832"/>
    </source>
</evidence>
<dbReference type="Pfam" id="PF13193">
    <property type="entry name" value="AMP-binding_C"/>
    <property type="match status" value="1"/>
</dbReference>
<gene>
    <name evidence="6" type="ORF">SGUI_0779</name>
</gene>
<keyword evidence="3" id="KW-0276">Fatty acid metabolism</keyword>
<dbReference type="STRING" id="1758689.SGUI_0779"/>
<dbReference type="InterPro" id="IPR045851">
    <property type="entry name" value="AMP-bd_C_sf"/>
</dbReference>
<dbReference type="PATRIC" id="fig|1758689.4.peg.811"/>
<evidence type="ECO:0000256" key="2">
    <source>
        <dbReference type="ARBA" id="ARBA00022598"/>
    </source>
</evidence>
<dbReference type="AlphaFoldDB" id="A0A1B1N9W7"/>
<evidence type="ECO:0000313" key="6">
    <source>
        <dbReference type="EMBL" id="ANS78175.1"/>
    </source>
</evidence>
<feature type="domain" description="AMP-binding enzyme C-terminal" evidence="5">
    <location>
        <begin position="71"/>
        <end position="147"/>
    </location>
</feature>
<organism evidence="6 7">
    <name type="scientific">Serinicoccus hydrothermalis</name>
    <dbReference type="NCBI Taxonomy" id="1758689"/>
    <lineage>
        <taxon>Bacteria</taxon>
        <taxon>Bacillati</taxon>
        <taxon>Actinomycetota</taxon>
        <taxon>Actinomycetes</taxon>
        <taxon>Micrococcales</taxon>
        <taxon>Ornithinimicrobiaceae</taxon>
        <taxon>Serinicoccus</taxon>
    </lineage>
</organism>
<reference evidence="6 7" key="1">
    <citation type="submission" date="2016-03" db="EMBL/GenBank/DDBJ databases">
        <title>Shallow-sea hydrothermal system.</title>
        <authorList>
            <person name="Tang K."/>
        </authorList>
    </citation>
    <scope>NUCLEOTIDE SEQUENCE [LARGE SCALE GENOMIC DNA]</scope>
    <source>
        <strain evidence="6 7">JLT9</strain>
    </source>
</reference>
<keyword evidence="2 6" id="KW-0436">Ligase</keyword>